<evidence type="ECO:0000313" key="5">
    <source>
        <dbReference type="RefSeq" id="XP_003488332.1"/>
    </source>
</evidence>
<sequence>MWKTFYLLLLMLFTFDFPRDRLAGAERVRTNAELVTRDDDQSHRKETRGRPEARDENLGAELVGKWRNNGEALEPKWRDGDTVPLLPFSQFSRFSRDKIDNSEEEDDYDRRAAKYRQNNRRGTFLRSRNGPRLPYSDYEDRELTESRRGYREREEILPRKRNRPWTGENVATFKETRKEDLDRGLEEHKEITSARYREIFQARPNDYEHEFNDEEYLKPRPRKRRPPQNYEFALVENEMLQEGRTENNSGAWSRVNGEENAAEVASKGVALSQNAMELKSLLKMQQEEGLSLSEILQQRNLTLDDLLKGKADVINALKMRDVDESEDYEESAKMMTNSFVKLSTTGKPQWTLATEPVKTKNSQKDEEVVISMIPTTIESPKNRTNARAFSDKVNNGETYSEVGNATAGKSFLANVDLPRVKITTSMPLPVATNSMELLQADDATVKSSGSGEIRAESLDEDEIMEFSDFTDYKKGRSGVSPVWLMMKDENVSGPTELETSKSHLEDRGSTLSIEKILSPTERSKSTNNLSMNTGNQEQLLGDSTNINRSGIPNDEDQRGEAMDHFEEDYNASSEKEYQSDTPVIYYDLEQSTQISNFTDENDRTIMQELESALDAMSRDINSTLENSRQGLSKNPAAKNDDNNSLKNHRDRNATEKKSYDDIVSEVEPEARAEIFELFASGSAGKRLERLLKSRNMSLEELIALRQRGSSKVHLAQVSRIRAHKPNDEYRIKETDNLKATNSLSPKENLHEGRAIVNHDNYDREVGNYLSGSTENSRSIDSLSNSMDLVHPEEFTTERSMPNVEPKTDSEDAKLVDASKMNNENEDKERQHTVQIVDLLTTFDSFPFMKDIQREFSGNEDKRKLLVQESDVGVMFINNDAETIRVNDTSNIVESGFVKEIVKQEPSSINVQTVYSKTSNILGEDENKSEKGKTLSKVKPSIIASGAILGVTLVVFLAIFIVCRIRQKQKYRYSNTFSRAVFQGPVMAARKLSNSSSLSTVMVNVVATSTARRPEKNENQEPTGEMDPKSDIDNDSLDANDSWETIPDYMK</sequence>
<proteinExistence type="predicted"/>
<reference evidence="5" key="1">
    <citation type="submission" date="2025-08" db="UniProtKB">
        <authorList>
            <consortium name="RefSeq"/>
        </authorList>
    </citation>
    <scope>IDENTIFICATION</scope>
</reference>
<keyword evidence="4" id="KW-1185">Reference proteome</keyword>
<accession>A0A6P3DTV6</accession>
<keyword evidence="3" id="KW-0732">Signal</keyword>
<protein>
    <submittedName>
        <fullName evidence="5">Uncharacterized protein LOC100740738</fullName>
    </submittedName>
</protein>
<dbReference type="RefSeq" id="XP_003488332.1">
    <property type="nucleotide sequence ID" value="XM_003488284.4"/>
</dbReference>
<evidence type="ECO:0000256" key="2">
    <source>
        <dbReference type="SAM" id="Phobius"/>
    </source>
</evidence>
<feature type="transmembrane region" description="Helical" evidence="2">
    <location>
        <begin position="941"/>
        <end position="962"/>
    </location>
</feature>
<feature type="chain" id="PRO_5028124237" evidence="3">
    <location>
        <begin position="26"/>
        <end position="1050"/>
    </location>
</feature>
<keyword evidence="2" id="KW-0472">Membrane</keyword>
<dbReference type="GeneID" id="100740738"/>
<evidence type="ECO:0000313" key="4">
    <source>
        <dbReference type="Proteomes" id="UP000515180"/>
    </source>
</evidence>
<feature type="region of interest" description="Disordered" evidence="1">
    <location>
        <begin position="516"/>
        <end position="558"/>
    </location>
</feature>
<dbReference type="KEGG" id="bim:100740738"/>
<feature type="signal peptide" evidence="3">
    <location>
        <begin position="1"/>
        <end position="25"/>
    </location>
</feature>
<feature type="compositionally biased region" description="Polar residues" evidence="1">
    <location>
        <begin position="525"/>
        <end position="550"/>
    </location>
</feature>
<dbReference type="AlphaFoldDB" id="A0A6P3DTV6"/>
<dbReference type="OrthoDB" id="6364622at2759"/>
<evidence type="ECO:0000256" key="3">
    <source>
        <dbReference type="SAM" id="SignalP"/>
    </source>
</evidence>
<feature type="region of interest" description="Disordered" evidence="1">
    <location>
        <begin position="33"/>
        <end position="58"/>
    </location>
</feature>
<name>A0A6P3DTV6_BOMIM</name>
<feature type="region of interest" description="Disordered" evidence="1">
    <location>
        <begin position="626"/>
        <end position="661"/>
    </location>
</feature>
<feature type="region of interest" description="Disordered" evidence="1">
    <location>
        <begin position="1008"/>
        <end position="1050"/>
    </location>
</feature>
<evidence type="ECO:0000256" key="1">
    <source>
        <dbReference type="SAM" id="MobiDB-lite"/>
    </source>
</evidence>
<feature type="compositionally biased region" description="Basic and acidic residues" evidence="1">
    <location>
        <begin position="33"/>
        <end position="57"/>
    </location>
</feature>
<keyword evidence="2" id="KW-0812">Transmembrane</keyword>
<dbReference type="Proteomes" id="UP000515180">
    <property type="component" value="Unplaced"/>
</dbReference>
<feature type="compositionally biased region" description="Basic and acidic residues" evidence="1">
    <location>
        <begin position="650"/>
        <end position="660"/>
    </location>
</feature>
<keyword evidence="2" id="KW-1133">Transmembrane helix</keyword>
<organism evidence="4 5">
    <name type="scientific">Bombus impatiens</name>
    <name type="common">Bumblebee</name>
    <dbReference type="NCBI Taxonomy" id="132113"/>
    <lineage>
        <taxon>Eukaryota</taxon>
        <taxon>Metazoa</taxon>
        <taxon>Ecdysozoa</taxon>
        <taxon>Arthropoda</taxon>
        <taxon>Hexapoda</taxon>
        <taxon>Insecta</taxon>
        <taxon>Pterygota</taxon>
        <taxon>Neoptera</taxon>
        <taxon>Endopterygota</taxon>
        <taxon>Hymenoptera</taxon>
        <taxon>Apocrita</taxon>
        <taxon>Aculeata</taxon>
        <taxon>Apoidea</taxon>
        <taxon>Anthophila</taxon>
        <taxon>Apidae</taxon>
        <taxon>Bombus</taxon>
        <taxon>Pyrobombus</taxon>
    </lineage>
</organism>
<gene>
    <name evidence="5" type="primary">LOC100740738</name>
</gene>